<evidence type="ECO:0000313" key="2">
    <source>
        <dbReference type="Proteomes" id="UP000031843"/>
    </source>
</evidence>
<dbReference type="AlphaFoldDB" id="A0A0C4Y3H5"/>
<dbReference type="InterPro" id="IPR052036">
    <property type="entry name" value="Hydrolase/PRTase-associated"/>
</dbReference>
<dbReference type="EC" id="2.1.1.77" evidence="1"/>
<dbReference type="STRING" id="68895.RR42_m2365"/>
<dbReference type="EMBL" id="CP010536">
    <property type="protein sequence ID" value="AJG19757.1"/>
    <property type="molecule type" value="Genomic_DNA"/>
</dbReference>
<dbReference type="GO" id="GO:0004719">
    <property type="term" value="F:protein-L-isoaspartate (D-aspartate) O-methyltransferase activity"/>
    <property type="evidence" value="ECO:0007669"/>
    <property type="project" value="UniProtKB-EC"/>
</dbReference>
<dbReference type="OrthoDB" id="9810066at2"/>
<dbReference type="GO" id="GO:0032259">
    <property type="term" value="P:methylation"/>
    <property type="evidence" value="ECO:0007669"/>
    <property type="project" value="UniProtKB-KW"/>
</dbReference>
<proteinExistence type="predicted"/>
<reference evidence="1 2" key="1">
    <citation type="journal article" date="2015" name="Genome Announc.">
        <title>Complete Genome Sequence of Cupriavidus basilensis 4G11, Isolated from the Oak Ridge Field Research Center Site.</title>
        <authorList>
            <person name="Ray J."/>
            <person name="Waters R.J."/>
            <person name="Skerker J.M."/>
            <person name="Kuehl J.V."/>
            <person name="Price M.N."/>
            <person name="Huang J."/>
            <person name="Chakraborty R."/>
            <person name="Arkin A.P."/>
            <person name="Deutschbauer A."/>
        </authorList>
    </citation>
    <scope>NUCLEOTIDE SEQUENCE [LARGE SCALE GENOMIC DNA]</scope>
    <source>
        <strain evidence="1">4G11</strain>
    </source>
</reference>
<dbReference type="InterPro" id="IPR014622">
    <property type="entry name" value="UCP036794_erythomycin"/>
</dbReference>
<keyword evidence="1" id="KW-0489">Methyltransferase</keyword>
<keyword evidence="2" id="KW-1185">Reference proteome</keyword>
<dbReference type="Gene3D" id="3.40.1660.10">
    <property type="entry name" value="EreA-like (biosynthetic domain)"/>
    <property type="match status" value="1"/>
</dbReference>
<sequence>MCPQLTPFLAVRLLARRLNDNDSDYEEVLALAEGRNFILLGEATHGTREFYRMRADITRLLIMRGEVGAIAIEGDWPDVWRVNRFVLGEGSDVAESALDDFQRFPAWMWRNREMLAFVAWLRAHNTTLPVAARVGIYGLDLYSLYRSADAVIRYLEQIDPDQAELARAHYAALDHVREPQTYGYEAATGQRRSARDGAIAQLLKLREDEAEHLSRDGLSAMDAFFFAERNAQVVVNAEHYYRAMFERRINTWNLRDAHMAQTLFAISRHRLRQGGAGRVVVWAHNSHVGDARATETHTHGEWNLGQLVRQEAGADALLVGFTTYTGHVCAASAWDAAAEQKWVRPALRDSCEALFHASGLDRFYLPLDTPSAAELRMPMLQRAIGVLYLPESERASHYFTAAVANQFDAIFHVDETSAVEPLAPPLGWHQPEATQTLA</sequence>
<dbReference type="PANTHER" id="PTHR31299:SF0">
    <property type="entry name" value="ESTERASE, PUTATIVE (AFU_ORTHOLOGUE AFUA_1G05850)-RELATED"/>
    <property type="match status" value="1"/>
</dbReference>
<dbReference type="RefSeq" id="WP_043346883.1">
    <property type="nucleotide sequence ID" value="NZ_CP010536.1"/>
</dbReference>
<dbReference type="CDD" id="cd14728">
    <property type="entry name" value="Ere-like"/>
    <property type="match status" value="1"/>
</dbReference>
<accession>A0A0C4Y3H5</accession>
<name>A0A0C4Y3H5_9BURK</name>
<dbReference type="Gene3D" id="1.20.1440.30">
    <property type="entry name" value="Biosynthetic Protein domain"/>
    <property type="match status" value="1"/>
</dbReference>
<dbReference type="Gene3D" id="3.30.1870.10">
    <property type="entry name" value="EreA-like, domain 2"/>
    <property type="match status" value="1"/>
</dbReference>
<dbReference type="PANTHER" id="PTHR31299">
    <property type="entry name" value="ESTERASE, PUTATIVE (AFU_ORTHOLOGUE AFUA_1G05850)-RELATED"/>
    <property type="match status" value="1"/>
</dbReference>
<dbReference type="GO" id="GO:0046677">
    <property type="term" value="P:response to antibiotic"/>
    <property type="evidence" value="ECO:0007669"/>
    <property type="project" value="InterPro"/>
</dbReference>
<dbReference type="SUPFAM" id="SSF159501">
    <property type="entry name" value="EreA/ChaN-like"/>
    <property type="match status" value="1"/>
</dbReference>
<dbReference type="InterPro" id="IPR007815">
    <property type="entry name" value="Emycin_Estase"/>
</dbReference>
<dbReference type="KEGG" id="cbw:RR42_m2365"/>
<organism evidence="1 2">
    <name type="scientific">Cupriavidus basilensis</name>
    <dbReference type="NCBI Taxonomy" id="68895"/>
    <lineage>
        <taxon>Bacteria</taxon>
        <taxon>Pseudomonadati</taxon>
        <taxon>Pseudomonadota</taxon>
        <taxon>Betaproteobacteria</taxon>
        <taxon>Burkholderiales</taxon>
        <taxon>Burkholderiaceae</taxon>
        <taxon>Cupriavidus</taxon>
    </lineage>
</organism>
<evidence type="ECO:0000313" key="1">
    <source>
        <dbReference type="EMBL" id="AJG19757.1"/>
    </source>
</evidence>
<protein>
    <submittedName>
        <fullName evidence="1">Protein-L-isoaspartate O-methyltransferase</fullName>
        <ecNumber evidence="1">2.1.1.77</ecNumber>
    </submittedName>
</protein>
<dbReference type="Pfam" id="PF05139">
    <property type="entry name" value="Erythro_esteras"/>
    <property type="match status" value="1"/>
</dbReference>
<keyword evidence="1" id="KW-0808">Transferase</keyword>
<gene>
    <name evidence="1" type="ORF">RR42_m2365</name>
</gene>
<dbReference type="PIRSF" id="PIRSF036794">
    <property type="entry name" value="UCP_erythr_ester"/>
    <property type="match status" value="1"/>
</dbReference>
<dbReference type="Proteomes" id="UP000031843">
    <property type="component" value="Chromosome main"/>
</dbReference>